<keyword evidence="1" id="KW-0378">Hydrolase</keyword>
<protein>
    <submittedName>
        <fullName evidence="1">DEAD/DEAH box helicase family protein</fullName>
    </submittedName>
</protein>
<sequence length="106" mass="11494">MQDTILDSLAPSWSRPPSVVQWIDRRLQDRVVRADTGSGSALRNLKKVSHGKAVRELVERAAKANGLDAQTMAAMKKSAGDLYTVRSNLSHAGNTDVPDVGVHNQC</sequence>
<keyword evidence="1" id="KW-0347">Helicase</keyword>
<keyword evidence="1" id="KW-0067">ATP-binding</keyword>
<dbReference type="Proteomes" id="UP000027834">
    <property type="component" value="Chromosome 2"/>
</dbReference>
<dbReference type="GO" id="GO:0004386">
    <property type="term" value="F:helicase activity"/>
    <property type="evidence" value="ECO:0007669"/>
    <property type="project" value="UniProtKB-KW"/>
</dbReference>
<evidence type="ECO:0000313" key="1">
    <source>
        <dbReference type="EMBL" id="QTO20724.1"/>
    </source>
</evidence>
<accession>A0A8A8D7P1</accession>
<gene>
    <name evidence="1" type="ORF">DT99_025630</name>
</gene>
<reference evidence="1" key="2">
    <citation type="submission" date="2021-03" db="EMBL/GenBank/DDBJ databases">
        <title>Complete genome sequence of Burkholderia seminalis 869T2.</title>
        <authorList>
            <person name="Hung S.-H."/>
            <person name="Huang C.-T."/>
            <person name="Huang C.-C."/>
            <person name="Kuo C.-H."/>
        </authorList>
    </citation>
    <scope>NUCLEOTIDE SEQUENCE</scope>
    <source>
        <strain evidence="1">869T2</strain>
    </source>
</reference>
<keyword evidence="2" id="KW-1185">Reference proteome</keyword>
<organism evidence="1 2">
    <name type="scientific">Burkholderia seminalis</name>
    <dbReference type="NCBI Taxonomy" id="488731"/>
    <lineage>
        <taxon>Bacteria</taxon>
        <taxon>Pseudomonadati</taxon>
        <taxon>Pseudomonadota</taxon>
        <taxon>Betaproteobacteria</taxon>
        <taxon>Burkholderiales</taxon>
        <taxon>Burkholderiaceae</taxon>
        <taxon>Burkholderia</taxon>
        <taxon>Burkholderia cepacia complex</taxon>
    </lineage>
</organism>
<dbReference type="RefSeq" id="WP_154233771.1">
    <property type="nucleotide sequence ID" value="NZ_CP072521.1"/>
</dbReference>
<name>A0A8A8D7P1_9BURK</name>
<reference evidence="1" key="1">
    <citation type="submission" date="2014-04" db="EMBL/GenBank/DDBJ databases">
        <authorList>
            <person name="Ho Y.-N."/>
            <person name="Huang C.-C."/>
        </authorList>
    </citation>
    <scope>NUCLEOTIDE SEQUENCE</scope>
    <source>
        <strain evidence="1">869T2</strain>
    </source>
</reference>
<proteinExistence type="predicted"/>
<keyword evidence="1" id="KW-0547">Nucleotide-binding</keyword>
<evidence type="ECO:0000313" key="2">
    <source>
        <dbReference type="Proteomes" id="UP000027834"/>
    </source>
</evidence>
<dbReference type="AlphaFoldDB" id="A0A8A8D7P1"/>
<dbReference type="EMBL" id="CP072521">
    <property type="protein sequence ID" value="QTO20724.1"/>
    <property type="molecule type" value="Genomic_DNA"/>
</dbReference>